<dbReference type="Gene3D" id="2.60.120.260">
    <property type="entry name" value="Galactose-binding domain-like"/>
    <property type="match status" value="1"/>
</dbReference>
<feature type="compositionally biased region" description="Polar residues" evidence="1">
    <location>
        <begin position="335"/>
        <end position="344"/>
    </location>
</feature>
<dbReference type="AlphaFoldDB" id="A0A9W8K5J0"/>
<feature type="transmembrane region" description="Helical" evidence="2">
    <location>
        <begin position="245"/>
        <end position="266"/>
    </location>
</feature>
<dbReference type="OrthoDB" id="2758521at2759"/>
<proteinExistence type="predicted"/>
<dbReference type="Proteomes" id="UP001148786">
    <property type="component" value="Unassembled WGS sequence"/>
</dbReference>
<feature type="compositionally biased region" description="Low complexity" evidence="1">
    <location>
        <begin position="201"/>
        <end position="217"/>
    </location>
</feature>
<evidence type="ECO:0000256" key="3">
    <source>
        <dbReference type="SAM" id="SignalP"/>
    </source>
</evidence>
<evidence type="ECO:0000256" key="1">
    <source>
        <dbReference type="SAM" id="MobiDB-lite"/>
    </source>
</evidence>
<feature type="compositionally biased region" description="Low complexity" evidence="1">
    <location>
        <begin position="351"/>
        <end position="366"/>
    </location>
</feature>
<feature type="signal peptide" evidence="3">
    <location>
        <begin position="1"/>
        <end position="28"/>
    </location>
</feature>
<keyword evidence="2" id="KW-1133">Transmembrane helix</keyword>
<accession>A0A9W8K5J0</accession>
<evidence type="ECO:0000313" key="5">
    <source>
        <dbReference type="Proteomes" id="UP001148786"/>
    </source>
</evidence>
<reference evidence="4" key="1">
    <citation type="submission" date="2022-07" db="EMBL/GenBank/DDBJ databases">
        <title>Genome Sequence of Agrocybe chaxingu.</title>
        <authorList>
            <person name="Buettner E."/>
        </authorList>
    </citation>
    <scope>NUCLEOTIDE SEQUENCE</scope>
    <source>
        <strain evidence="4">MP-N11</strain>
    </source>
</reference>
<keyword evidence="2" id="KW-0812">Transmembrane</keyword>
<comment type="caution">
    <text evidence="4">The sequence shown here is derived from an EMBL/GenBank/DDBJ whole genome shotgun (WGS) entry which is preliminary data.</text>
</comment>
<gene>
    <name evidence="4" type="ORF">NLJ89_g3492</name>
</gene>
<sequence>MDVLRRGPGPLLFKFFFFSWLCVAPTWAGIVNRTIDDTFGDSETRRQAIFLPTTARVWEDNLCSGCAIKPDITRAFKESYTAATYNPGLGNISITLDFNGTAIYVFFILANNAGDGITTLTMANFTMDSDAPVAFQHAPDLTTTDIQFNSLVYSRTDMINAQHRLVISTSGVNTNVYVNFDYAIYTHDDDAPLLPLPPAGSPTTSSSTTRTTGSVASQTRSQTNSPSSTAVGANSGESSTPIGPIVGGVVGGLAALALLIFGLLFCKRRRDRRQHELAELERRPPALMSELGPNDAQGASFVTPFLSPQAQSSTVASYYQHSYTGAPSIGSKGYQWNASTSNNHLPPPGPQSVSDGQSSSGQSSIPTQVASTGSSMYYHSEGTRRPLRTVTEGDHLSSPSSYSPSTSPATMKDREAIRRQRQDEIDRRLRNAQQEIMDLTSGFTDEKGARRVQSIRRPRAQDQGGGEEDEVLSMEEMRDQLRTLRGQIAFLQEQQNSAWAMGISDDPPPGYYDARPRVLPQVPDAPAPPIPGHP</sequence>
<feature type="compositionally biased region" description="Pro residues" evidence="1">
    <location>
        <begin position="523"/>
        <end position="534"/>
    </location>
</feature>
<feature type="chain" id="PRO_5040879052" evidence="3">
    <location>
        <begin position="29"/>
        <end position="534"/>
    </location>
</feature>
<feature type="compositionally biased region" description="Low complexity" evidence="1">
    <location>
        <begin position="397"/>
        <end position="408"/>
    </location>
</feature>
<feature type="region of interest" description="Disordered" evidence="1">
    <location>
        <begin position="335"/>
        <end position="415"/>
    </location>
</feature>
<organism evidence="4 5">
    <name type="scientific">Agrocybe chaxingu</name>
    <dbReference type="NCBI Taxonomy" id="84603"/>
    <lineage>
        <taxon>Eukaryota</taxon>
        <taxon>Fungi</taxon>
        <taxon>Dikarya</taxon>
        <taxon>Basidiomycota</taxon>
        <taxon>Agaricomycotina</taxon>
        <taxon>Agaricomycetes</taxon>
        <taxon>Agaricomycetidae</taxon>
        <taxon>Agaricales</taxon>
        <taxon>Agaricineae</taxon>
        <taxon>Strophariaceae</taxon>
        <taxon>Agrocybe</taxon>
    </lineage>
</organism>
<evidence type="ECO:0000256" key="2">
    <source>
        <dbReference type="SAM" id="Phobius"/>
    </source>
</evidence>
<feature type="region of interest" description="Disordered" evidence="1">
    <location>
        <begin position="446"/>
        <end position="472"/>
    </location>
</feature>
<keyword evidence="2" id="KW-0472">Membrane</keyword>
<protein>
    <submittedName>
        <fullName evidence="4">Uncharacterized protein</fullName>
    </submittedName>
</protein>
<feature type="region of interest" description="Disordered" evidence="1">
    <location>
        <begin position="500"/>
        <end position="534"/>
    </location>
</feature>
<feature type="compositionally biased region" description="Polar residues" evidence="1">
    <location>
        <begin position="218"/>
        <end position="238"/>
    </location>
</feature>
<keyword evidence="5" id="KW-1185">Reference proteome</keyword>
<feature type="region of interest" description="Disordered" evidence="1">
    <location>
        <begin position="194"/>
        <end position="238"/>
    </location>
</feature>
<feature type="compositionally biased region" description="Polar residues" evidence="1">
    <location>
        <begin position="367"/>
        <end position="377"/>
    </location>
</feature>
<evidence type="ECO:0000313" key="4">
    <source>
        <dbReference type="EMBL" id="KAJ3512485.1"/>
    </source>
</evidence>
<name>A0A9W8K5J0_9AGAR</name>
<keyword evidence="3" id="KW-0732">Signal</keyword>
<dbReference type="EMBL" id="JANKHO010000254">
    <property type="protein sequence ID" value="KAJ3512485.1"/>
    <property type="molecule type" value="Genomic_DNA"/>
</dbReference>